<dbReference type="Pfam" id="PF00005">
    <property type="entry name" value="ABC_tran"/>
    <property type="match status" value="1"/>
</dbReference>
<sequence>MQPILQIQGVSKRYEAHQALSKVSFEVPKGSIFGLLGPNGAGKTSLIRIITQITAPDEGHVLFEGQPLQPKHVQQIGYLPEERGLYKKMKVGEQLVYLARLRGLEKSDATQRIKVWAERLDLKPWLNKNVEDLSKGMQQKVQFIATVLHEPKLLILDEPFSGFDPVNANIIRDEILKLRDQGCTIIFSTHRMESVEQMCDYIVMINRSQKVMEGSVKEVKSRYRSHTYHVEGIGKLMIMSPDFKVLTQAQNGNDFKAEVQLEPQVGPNQLLRYLTERVEVHGFQEKVPSINDIFIQTVTQEAHG</sequence>
<dbReference type="InterPro" id="IPR027417">
    <property type="entry name" value="P-loop_NTPase"/>
</dbReference>
<evidence type="ECO:0000256" key="1">
    <source>
        <dbReference type="ARBA" id="ARBA00005417"/>
    </source>
</evidence>
<keyword evidence="8" id="KW-1185">Reference proteome</keyword>
<dbReference type="InterPro" id="IPR025302">
    <property type="entry name" value="DrrA1/2-like_C"/>
</dbReference>
<dbReference type="InterPro" id="IPR050763">
    <property type="entry name" value="ABC_transporter_ATP-binding"/>
</dbReference>
<dbReference type="PROSITE" id="PS00211">
    <property type="entry name" value="ABC_TRANSPORTER_1"/>
    <property type="match status" value="1"/>
</dbReference>
<organism evidence="7 8">
    <name type="scientific">Rufibacter latericius</name>
    <dbReference type="NCBI Taxonomy" id="2487040"/>
    <lineage>
        <taxon>Bacteria</taxon>
        <taxon>Pseudomonadati</taxon>
        <taxon>Bacteroidota</taxon>
        <taxon>Cytophagia</taxon>
        <taxon>Cytophagales</taxon>
        <taxon>Hymenobacteraceae</taxon>
        <taxon>Rufibacter</taxon>
    </lineage>
</organism>
<dbReference type="InterPro" id="IPR003593">
    <property type="entry name" value="AAA+_ATPase"/>
</dbReference>
<keyword evidence="5 7" id="KW-0067">ATP-binding</keyword>
<dbReference type="SUPFAM" id="SSF52540">
    <property type="entry name" value="P-loop containing nucleoside triphosphate hydrolases"/>
    <property type="match status" value="1"/>
</dbReference>
<keyword evidence="4" id="KW-0547">Nucleotide-binding</keyword>
<gene>
    <name evidence="7" type="ORF">EFB08_12860</name>
</gene>
<evidence type="ECO:0000259" key="6">
    <source>
        <dbReference type="PROSITE" id="PS50893"/>
    </source>
</evidence>
<dbReference type="RefSeq" id="WP_123127366.1">
    <property type="nucleotide sequence ID" value="NZ_RJJD01000008.1"/>
</dbReference>
<evidence type="ECO:0000256" key="3">
    <source>
        <dbReference type="ARBA" id="ARBA00022458"/>
    </source>
</evidence>
<dbReference type="Gene3D" id="3.40.50.300">
    <property type="entry name" value="P-loop containing nucleotide triphosphate hydrolases"/>
    <property type="match status" value="1"/>
</dbReference>
<dbReference type="EMBL" id="RJJD01000008">
    <property type="protein sequence ID" value="RNI25738.1"/>
    <property type="molecule type" value="Genomic_DNA"/>
</dbReference>
<dbReference type="Proteomes" id="UP000272117">
    <property type="component" value="Unassembled WGS sequence"/>
</dbReference>
<dbReference type="GO" id="GO:0005524">
    <property type="term" value="F:ATP binding"/>
    <property type="evidence" value="ECO:0007669"/>
    <property type="project" value="UniProtKB-KW"/>
</dbReference>
<dbReference type="GO" id="GO:0016887">
    <property type="term" value="F:ATP hydrolysis activity"/>
    <property type="evidence" value="ECO:0007669"/>
    <property type="project" value="InterPro"/>
</dbReference>
<proteinExistence type="inferred from homology"/>
<dbReference type="PANTHER" id="PTHR42711">
    <property type="entry name" value="ABC TRANSPORTER ATP-BINDING PROTEIN"/>
    <property type="match status" value="1"/>
</dbReference>
<keyword evidence="3" id="KW-0536">Nodulation</keyword>
<protein>
    <submittedName>
        <fullName evidence="7">ATP-binding cassette domain-containing protein</fullName>
    </submittedName>
</protein>
<reference evidence="7 8" key="1">
    <citation type="submission" date="2018-11" db="EMBL/GenBank/DDBJ databases">
        <title>Rufibacter latericius sp. nov., isolated from water in Baiyang Lake.</title>
        <authorList>
            <person name="Yang Y."/>
        </authorList>
    </citation>
    <scope>NUCLEOTIDE SEQUENCE [LARGE SCALE GENOMIC DNA]</scope>
    <source>
        <strain evidence="7 8">R-22-1c-1</strain>
    </source>
</reference>
<dbReference type="Pfam" id="PF13732">
    <property type="entry name" value="DrrA1-3_C"/>
    <property type="match status" value="1"/>
</dbReference>
<evidence type="ECO:0000256" key="2">
    <source>
        <dbReference type="ARBA" id="ARBA00022448"/>
    </source>
</evidence>
<dbReference type="OrthoDB" id="9780828at2"/>
<accession>A0A3M9MM29</accession>
<evidence type="ECO:0000313" key="7">
    <source>
        <dbReference type="EMBL" id="RNI25738.1"/>
    </source>
</evidence>
<dbReference type="PROSITE" id="PS50893">
    <property type="entry name" value="ABC_TRANSPORTER_2"/>
    <property type="match status" value="1"/>
</dbReference>
<dbReference type="SMART" id="SM00382">
    <property type="entry name" value="AAA"/>
    <property type="match status" value="1"/>
</dbReference>
<evidence type="ECO:0000256" key="4">
    <source>
        <dbReference type="ARBA" id="ARBA00022741"/>
    </source>
</evidence>
<name>A0A3M9MM29_9BACT</name>
<comment type="caution">
    <text evidence="7">The sequence shown here is derived from an EMBL/GenBank/DDBJ whole genome shotgun (WGS) entry which is preliminary data.</text>
</comment>
<comment type="similarity">
    <text evidence="1">Belongs to the ABC transporter superfamily.</text>
</comment>
<evidence type="ECO:0000256" key="5">
    <source>
        <dbReference type="ARBA" id="ARBA00022840"/>
    </source>
</evidence>
<dbReference type="CDD" id="cd03269">
    <property type="entry name" value="ABC_putative_ATPase"/>
    <property type="match status" value="1"/>
</dbReference>
<dbReference type="InterPro" id="IPR003439">
    <property type="entry name" value="ABC_transporter-like_ATP-bd"/>
</dbReference>
<keyword evidence="2" id="KW-0813">Transport</keyword>
<feature type="domain" description="ABC transporter" evidence="6">
    <location>
        <begin position="5"/>
        <end position="232"/>
    </location>
</feature>
<dbReference type="AlphaFoldDB" id="A0A3M9MM29"/>
<evidence type="ECO:0000313" key="8">
    <source>
        <dbReference type="Proteomes" id="UP000272117"/>
    </source>
</evidence>
<dbReference type="InterPro" id="IPR017871">
    <property type="entry name" value="ABC_transporter-like_CS"/>
</dbReference>
<dbReference type="PANTHER" id="PTHR42711:SF5">
    <property type="entry name" value="ABC TRANSPORTER ATP-BINDING PROTEIN NATA"/>
    <property type="match status" value="1"/>
</dbReference>